<evidence type="ECO:0000313" key="5">
    <source>
        <dbReference type="Proteomes" id="UP000316714"/>
    </source>
</evidence>
<feature type="domain" description="Glucose/Sorbosone dehydrogenase" evidence="3">
    <location>
        <begin position="112"/>
        <end position="399"/>
    </location>
</feature>
<dbReference type="Gene3D" id="2.120.10.30">
    <property type="entry name" value="TolB, C-terminal domain"/>
    <property type="match status" value="1"/>
</dbReference>
<evidence type="ECO:0000256" key="1">
    <source>
        <dbReference type="SAM" id="MobiDB-lite"/>
    </source>
</evidence>
<dbReference type="OrthoDB" id="9770043at2"/>
<feature type="region of interest" description="Disordered" evidence="1">
    <location>
        <begin position="251"/>
        <end position="272"/>
    </location>
</feature>
<sequence length="561" mass="60078" precursor="true">MKRLSAVITALALSPALAQAQVDDPILPGITVEIANVLRLPDTRGMGPEDGRSGNNYARINFLQEIDDNPNDWFINDLRGQVYRVEPSTGSITEYLDVGDEFSRFIIGPGGLSTGLIAITPHPEFASNGKFYTIHEESASGNPATPDFQAAANAGNLNNGQHGVVTEWTASDPTASVFSGTHRELIRVAQPAGNLHNLGDIGFDPLLSPGDEGYGLMYLAGGDGGYDAAGKGSRQAQRLDSVFGKLLRIDPDGDNSSNGQYGVPSDNPFANDGDSDTLAEIYAYGFRNQHRISWDLQTGVMIGTDIGESRTEEVNFPKIGGNYGWSEYEGVLHRDGSPITRDDDTSEFEWPVAKYDHGDGFAIAGGFVYRGTLVPELTGKFIYGDIVNGRIYYSDLDEMLAADADGSFSTSADVYELFLTQDGESVSIASLVTEERGGELPNNRVDLRFGQTSDGEFYLTTKQDGWVRQLTSASMAGDYNRDGVVDAADYTLWRDTLGQAGSAPAADGDGDKVVTLADYDVWRNAYGQSGAAPTTAAPEPAAALLCLAALGLPLARRGRGR</sequence>
<dbReference type="Proteomes" id="UP000316714">
    <property type="component" value="Unassembled WGS sequence"/>
</dbReference>
<dbReference type="RefSeq" id="WP_146564329.1">
    <property type="nucleotide sequence ID" value="NZ_SIHJ01000001.1"/>
</dbReference>
<dbReference type="SUPFAM" id="SSF50952">
    <property type="entry name" value="Soluble quinoprotein glucose dehydrogenase"/>
    <property type="match status" value="1"/>
</dbReference>
<dbReference type="Gene3D" id="1.10.1330.10">
    <property type="entry name" value="Dockerin domain"/>
    <property type="match status" value="1"/>
</dbReference>
<comment type="caution">
    <text evidence="4">The sequence shown here is derived from an EMBL/GenBank/DDBJ whole genome shotgun (WGS) entry which is preliminary data.</text>
</comment>
<evidence type="ECO:0000256" key="2">
    <source>
        <dbReference type="SAM" id="SignalP"/>
    </source>
</evidence>
<name>A0A5C5VFX2_9BACT</name>
<feature type="signal peptide" evidence="2">
    <location>
        <begin position="1"/>
        <end position="20"/>
    </location>
</feature>
<evidence type="ECO:0000313" key="4">
    <source>
        <dbReference type="EMBL" id="TWT36983.1"/>
    </source>
</evidence>
<dbReference type="GO" id="GO:0016491">
    <property type="term" value="F:oxidoreductase activity"/>
    <property type="evidence" value="ECO:0007669"/>
    <property type="project" value="UniProtKB-KW"/>
</dbReference>
<dbReference type="GO" id="GO:0000272">
    <property type="term" value="P:polysaccharide catabolic process"/>
    <property type="evidence" value="ECO:0007669"/>
    <property type="project" value="InterPro"/>
</dbReference>
<dbReference type="InterPro" id="IPR011041">
    <property type="entry name" value="Quinoprot_gluc/sorb_DH_b-prop"/>
</dbReference>
<dbReference type="AlphaFoldDB" id="A0A5C5VFX2"/>
<accession>A0A5C5VFX2</accession>
<feature type="chain" id="PRO_5023106848" evidence="2">
    <location>
        <begin position="21"/>
        <end position="561"/>
    </location>
</feature>
<dbReference type="InterPro" id="IPR011042">
    <property type="entry name" value="6-blade_b-propeller_TolB-like"/>
</dbReference>
<proteinExistence type="predicted"/>
<organism evidence="4 5">
    <name type="scientific">Posidoniimonas corsicana</name>
    <dbReference type="NCBI Taxonomy" id="1938618"/>
    <lineage>
        <taxon>Bacteria</taxon>
        <taxon>Pseudomonadati</taxon>
        <taxon>Planctomycetota</taxon>
        <taxon>Planctomycetia</taxon>
        <taxon>Pirellulales</taxon>
        <taxon>Lacipirellulaceae</taxon>
        <taxon>Posidoniimonas</taxon>
    </lineage>
</organism>
<dbReference type="InterPro" id="IPR018247">
    <property type="entry name" value="EF_Hand_1_Ca_BS"/>
</dbReference>
<keyword evidence="2" id="KW-0732">Signal</keyword>
<reference evidence="4 5" key="1">
    <citation type="submission" date="2019-02" db="EMBL/GenBank/DDBJ databases">
        <title>Deep-cultivation of Planctomycetes and their phenomic and genomic characterization uncovers novel biology.</title>
        <authorList>
            <person name="Wiegand S."/>
            <person name="Jogler M."/>
            <person name="Boedeker C."/>
            <person name="Pinto D."/>
            <person name="Vollmers J."/>
            <person name="Rivas-Marin E."/>
            <person name="Kohn T."/>
            <person name="Peeters S.H."/>
            <person name="Heuer A."/>
            <person name="Rast P."/>
            <person name="Oberbeckmann S."/>
            <person name="Bunk B."/>
            <person name="Jeske O."/>
            <person name="Meyerdierks A."/>
            <person name="Storesund J.E."/>
            <person name="Kallscheuer N."/>
            <person name="Luecker S."/>
            <person name="Lage O.M."/>
            <person name="Pohl T."/>
            <person name="Merkel B.J."/>
            <person name="Hornburger P."/>
            <person name="Mueller R.-W."/>
            <person name="Bruemmer F."/>
            <person name="Labrenz M."/>
            <person name="Spormann A.M."/>
            <person name="Op Den Camp H."/>
            <person name="Overmann J."/>
            <person name="Amann R."/>
            <person name="Jetten M.S.M."/>
            <person name="Mascher T."/>
            <person name="Medema M.H."/>
            <person name="Devos D.P."/>
            <person name="Kaster A.-K."/>
            <person name="Ovreas L."/>
            <person name="Rohde M."/>
            <person name="Galperin M.Y."/>
            <person name="Jogler C."/>
        </authorList>
    </citation>
    <scope>NUCLEOTIDE SEQUENCE [LARGE SCALE GENOMIC DNA]</scope>
    <source>
        <strain evidence="4 5">KOR34</strain>
    </source>
</reference>
<dbReference type="SUPFAM" id="SSF63446">
    <property type="entry name" value="Type I dockerin domain"/>
    <property type="match status" value="1"/>
</dbReference>
<keyword evidence="4" id="KW-0560">Oxidoreductase</keyword>
<protein>
    <submittedName>
        <fullName evidence="4">Soluble aldose sugar dehydrogenase YliI</fullName>
        <ecNumber evidence="4">1.1.5.-</ecNumber>
    </submittedName>
</protein>
<dbReference type="InterPro" id="IPR012938">
    <property type="entry name" value="Glc/Sorbosone_DH"/>
</dbReference>
<dbReference type="PROSITE" id="PS00018">
    <property type="entry name" value="EF_HAND_1"/>
    <property type="match status" value="1"/>
</dbReference>
<dbReference type="Pfam" id="PF07995">
    <property type="entry name" value="GSDH"/>
    <property type="match status" value="1"/>
</dbReference>
<dbReference type="InterPro" id="IPR036439">
    <property type="entry name" value="Dockerin_dom_sf"/>
</dbReference>
<dbReference type="PANTHER" id="PTHR19328">
    <property type="entry name" value="HEDGEHOG-INTERACTING PROTEIN"/>
    <property type="match status" value="1"/>
</dbReference>
<evidence type="ECO:0000259" key="3">
    <source>
        <dbReference type="Pfam" id="PF07995"/>
    </source>
</evidence>
<dbReference type="EMBL" id="SIHJ01000001">
    <property type="protein sequence ID" value="TWT36983.1"/>
    <property type="molecule type" value="Genomic_DNA"/>
</dbReference>
<gene>
    <name evidence="4" type="primary">yliI_2</name>
    <name evidence="4" type="ORF">KOR34_19290</name>
</gene>
<dbReference type="PANTHER" id="PTHR19328:SF13">
    <property type="entry name" value="HIPL1 PROTEIN"/>
    <property type="match status" value="1"/>
</dbReference>
<keyword evidence="5" id="KW-1185">Reference proteome</keyword>
<dbReference type="EC" id="1.1.5.-" evidence="4"/>